<accession>A0A3T0IIF4</accession>
<evidence type="ECO:0000313" key="2">
    <source>
        <dbReference type="EMBL" id="AZU99606.1"/>
    </source>
</evidence>
<feature type="transmembrane region" description="Helical" evidence="1">
    <location>
        <begin position="48"/>
        <end position="71"/>
    </location>
</feature>
<protein>
    <submittedName>
        <fullName evidence="2">Uncharacterized protein</fullName>
    </submittedName>
</protein>
<evidence type="ECO:0000256" key="1">
    <source>
        <dbReference type="SAM" id="Phobius"/>
    </source>
</evidence>
<keyword evidence="1" id="KW-0472">Membrane</keyword>
<evidence type="ECO:0000313" key="3">
    <source>
        <dbReference type="Proteomes" id="UP000290131"/>
    </source>
</evidence>
<organism evidence="2">
    <name type="scientific">Vibrio virus vB_VspP_SBP1</name>
    <dbReference type="NCBI Taxonomy" id="2500581"/>
    <lineage>
        <taxon>Viruses</taxon>
        <taxon>Duplodnaviria</taxon>
        <taxon>Heunggongvirae</taxon>
        <taxon>Uroviricota</taxon>
        <taxon>Caudoviricetes</taxon>
        <taxon>Schitoviridae</taxon>
        <taxon>Electravirus</taxon>
        <taxon>Electravirus Sbp1</taxon>
    </lineage>
</organism>
<sequence length="72" mass="8063">MLAATYANRTVEAQEQVRCVITLSVHSASKSGINTVRVLMRTKLTRKIIVKSAVLYQNTLVNLMLTIRMVIT</sequence>
<keyword evidence="1" id="KW-1133">Transmembrane helix</keyword>
<keyword evidence="3" id="KW-1185">Reference proteome</keyword>
<reference evidence="2" key="1">
    <citation type="submission" date="2018-12" db="EMBL/GenBank/DDBJ databases">
        <title>Characterization of a N4-like bacteriophage infecting a coral-derived Vibrio strain.</title>
        <authorList>
            <person name="Huang S."/>
        </authorList>
    </citation>
    <scope>NUCLEOTIDE SEQUENCE [LARGE SCALE GENOMIC DNA]</scope>
</reference>
<name>A0A3T0IIF4_9CAUD</name>
<dbReference type="Proteomes" id="UP000290131">
    <property type="component" value="Segment"/>
</dbReference>
<proteinExistence type="predicted"/>
<keyword evidence="1" id="KW-0812">Transmembrane</keyword>
<dbReference type="EMBL" id="MK301608">
    <property type="protein sequence ID" value="AZU99606.1"/>
    <property type="molecule type" value="Genomic_DNA"/>
</dbReference>
<gene>
    <name evidence="2" type="ORF">SBP1_gp014</name>
</gene>